<dbReference type="InterPro" id="IPR046580">
    <property type="entry name" value="DUF6640"/>
</dbReference>
<keyword evidence="1" id="KW-0812">Transmembrane</keyword>
<accession>A0A2Z5G3J9</accession>
<dbReference type="Proteomes" id="UP000253606">
    <property type="component" value="Chromosome"/>
</dbReference>
<dbReference type="EMBL" id="CP030840">
    <property type="protein sequence ID" value="AXC13773.1"/>
    <property type="molecule type" value="Genomic_DNA"/>
</dbReference>
<evidence type="ECO:0000313" key="2">
    <source>
        <dbReference type="EMBL" id="AXC13773.1"/>
    </source>
</evidence>
<protein>
    <submittedName>
        <fullName evidence="2">Putative membrane protein</fullName>
    </submittedName>
</protein>
<feature type="transmembrane region" description="Helical" evidence="1">
    <location>
        <begin position="47"/>
        <end position="65"/>
    </location>
</feature>
<keyword evidence="3" id="KW-1185">Reference proteome</keyword>
<evidence type="ECO:0000256" key="1">
    <source>
        <dbReference type="SAM" id="Phobius"/>
    </source>
</evidence>
<reference evidence="2 3" key="1">
    <citation type="journal article" date="2018" name="Front. Microbiol.">
        <title>Hydrolytic Capabilities as a Key to Environmental Success: Chitinolytic and Cellulolytic Acidobacteria From Acidic Sub-arctic Soils and Boreal Peatlands.</title>
        <authorList>
            <person name="Belova S.E."/>
            <person name="Ravin N.V."/>
            <person name="Pankratov T.A."/>
            <person name="Rakitin A.L."/>
            <person name="Ivanova A.A."/>
            <person name="Beletsky A.V."/>
            <person name="Mardanov A.V."/>
            <person name="Sinninghe Damste J.S."/>
            <person name="Dedysh S.N."/>
        </authorList>
    </citation>
    <scope>NUCLEOTIDE SEQUENCE [LARGE SCALE GENOMIC DNA]</scope>
    <source>
        <strain evidence="2 3">SBC82</strain>
    </source>
</reference>
<organism evidence="2 3">
    <name type="scientific">Acidisarcina polymorpha</name>
    <dbReference type="NCBI Taxonomy" id="2211140"/>
    <lineage>
        <taxon>Bacteria</taxon>
        <taxon>Pseudomonadati</taxon>
        <taxon>Acidobacteriota</taxon>
        <taxon>Terriglobia</taxon>
        <taxon>Terriglobales</taxon>
        <taxon>Acidobacteriaceae</taxon>
        <taxon>Acidisarcina</taxon>
    </lineage>
</organism>
<feature type="transmembrane region" description="Helical" evidence="1">
    <location>
        <begin position="72"/>
        <end position="95"/>
    </location>
</feature>
<dbReference type="RefSeq" id="WP_114208687.1">
    <property type="nucleotide sequence ID" value="NZ_CP030840.1"/>
</dbReference>
<dbReference type="OrthoDB" id="122427at2"/>
<keyword evidence="1" id="KW-1133">Transmembrane helix</keyword>
<proteinExistence type="predicted"/>
<name>A0A2Z5G3J9_9BACT</name>
<dbReference type="AlphaFoldDB" id="A0A2Z5G3J9"/>
<evidence type="ECO:0000313" key="3">
    <source>
        <dbReference type="Proteomes" id="UP000253606"/>
    </source>
</evidence>
<dbReference type="KEGG" id="abas:ACPOL_4501"/>
<keyword evidence="1" id="KW-0472">Membrane</keyword>
<gene>
    <name evidence="2" type="ORF">ACPOL_4501</name>
</gene>
<feature type="transmembrane region" description="Helical" evidence="1">
    <location>
        <begin position="115"/>
        <end position="138"/>
    </location>
</feature>
<dbReference type="Pfam" id="PF20345">
    <property type="entry name" value="DUF6640"/>
    <property type="match status" value="1"/>
</dbReference>
<sequence length="140" mass="15211">MEIAKWVVALVAVFNFGGYVADAVIPFTAKQHIHNPHWSPHAKFHNAQTMLLGIGLGLFSLFLLFGTGPLTFLHFTLAAVAGALYFVAMLLSPVFPGTGWSDPEFTKENGSVLGMHPQLFVGLLVCLILFVACVYALVKH</sequence>